<dbReference type="HAMAP" id="MF_00215">
    <property type="entry name" value="Pantothen_kinase_1"/>
    <property type="match status" value="1"/>
</dbReference>
<dbReference type="GO" id="GO:0005737">
    <property type="term" value="C:cytoplasm"/>
    <property type="evidence" value="ECO:0007669"/>
    <property type="project" value="UniProtKB-SubCell"/>
</dbReference>
<keyword evidence="10 14" id="KW-0418">Kinase</keyword>
<dbReference type="EMBL" id="BMNA01000006">
    <property type="protein sequence ID" value="GGM09165.1"/>
    <property type="molecule type" value="Genomic_DNA"/>
</dbReference>
<dbReference type="GO" id="GO:0005524">
    <property type="term" value="F:ATP binding"/>
    <property type="evidence" value="ECO:0007669"/>
    <property type="project" value="UniProtKB-UniRule"/>
</dbReference>
<dbReference type="GO" id="GO:0004594">
    <property type="term" value="F:pantothenate kinase activity"/>
    <property type="evidence" value="ECO:0007669"/>
    <property type="project" value="UniProtKB-UniRule"/>
</dbReference>
<name>A0A917T3P9_9ACTN</name>
<evidence type="ECO:0000313" key="18">
    <source>
        <dbReference type="Proteomes" id="UP000655208"/>
    </source>
</evidence>
<evidence type="ECO:0000256" key="14">
    <source>
        <dbReference type="HAMAP-Rule" id="MF_00215"/>
    </source>
</evidence>
<evidence type="ECO:0000256" key="1">
    <source>
        <dbReference type="ARBA" id="ARBA00001206"/>
    </source>
</evidence>
<dbReference type="InterPro" id="IPR027417">
    <property type="entry name" value="P-loop_NTPase"/>
</dbReference>
<comment type="caution">
    <text evidence="17">The sequence shown here is derived from an EMBL/GenBank/DDBJ whole genome shotgun (WGS) entry which is preliminary data.</text>
</comment>
<proteinExistence type="inferred from homology"/>
<keyword evidence="9 14" id="KW-0547">Nucleotide-binding</keyword>
<evidence type="ECO:0000313" key="17">
    <source>
        <dbReference type="EMBL" id="GGM09165.1"/>
    </source>
</evidence>
<dbReference type="Proteomes" id="UP000655208">
    <property type="component" value="Unassembled WGS sequence"/>
</dbReference>
<evidence type="ECO:0000256" key="3">
    <source>
        <dbReference type="ARBA" id="ARBA00005225"/>
    </source>
</evidence>
<evidence type="ECO:0000256" key="13">
    <source>
        <dbReference type="ARBA" id="ARBA00032866"/>
    </source>
</evidence>
<comment type="catalytic activity">
    <reaction evidence="1 14 15">
        <text>(R)-pantothenate + ATP = (R)-4'-phosphopantothenate + ADP + H(+)</text>
        <dbReference type="Rhea" id="RHEA:16373"/>
        <dbReference type="ChEBI" id="CHEBI:10986"/>
        <dbReference type="ChEBI" id="CHEBI:15378"/>
        <dbReference type="ChEBI" id="CHEBI:29032"/>
        <dbReference type="ChEBI" id="CHEBI:30616"/>
        <dbReference type="ChEBI" id="CHEBI:456216"/>
        <dbReference type="EC" id="2.7.1.33"/>
    </reaction>
</comment>
<organism evidence="17 18">
    <name type="scientific">Nakamurella endophytica</name>
    <dbReference type="NCBI Taxonomy" id="1748367"/>
    <lineage>
        <taxon>Bacteria</taxon>
        <taxon>Bacillati</taxon>
        <taxon>Actinomycetota</taxon>
        <taxon>Actinomycetes</taxon>
        <taxon>Nakamurellales</taxon>
        <taxon>Nakamurellaceae</taxon>
        <taxon>Nakamurella</taxon>
    </lineage>
</organism>
<feature type="domain" description="Phosphoribulokinase/uridine kinase" evidence="16">
    <location>
        <begin position="120"/>
        <end position="262"/>
    </location>
</feature>
<accession>A0A917T3P9</accession>
<dbReference type="Gene3D" id="3.40.50.300">
    <property type="entry name" value="P-loop containing nucleotide triphosphate hydrolases"/>
    <property type="match status" value="1"/>
</dbReference>
<protein>
    <recommendedName>
        <fullName evidence="6 14">Pantothenate kinase</fullName>
        <ecNumber evidence="5 14">2.7.1.33</ecNumber>
    </recommendedName>
    <alternativeName>
        <fullName evidence="13 14">Pantothenic acid kinase</fullName>
    </alternativeName>
</protein>
<dbReference type="PIRSF" id="PIRSF000545">
    <property type="entry name" value="Pantothenate_kin"/>
    <property type="match status" value="1"/>
</dbReference>
<evidence type="ECO:0000259" key="16">
    <source>
        <dbReference type="Pfam" id="PF00485"/>
    </source>
</evidence>
<dbReference type="InterPro" id="IPR004566">
    <property type="entry name" value="PanK"/>
</dbReference>
<dbReference type="NCBIfam" id="TIGR00554">
    <property type="entry name" value="panK_bact"/>
    <property type="match status" value="1"/>
</dbReference>
<keyword evidence="18" id="KW-1185">Reference proteome</keyword>
<dbReference type="Pfam" id="PF00485">
    <property type="entry name" value="PRK"/>
    <property type="match status" value="1"/>
</dbReference>
<comment type="pathway">
    <text evidence="3 14 15">Cofactor biosynthesis; coenzyme A biosynthesis; CoA from (R)-pantothenate: step 1/5.</text>
</comment>
<comment type="similarity">
    <text evidence="4 14 15">Belongs to the prokaryotic pantothenate kinase family.</text>
</comment>
<reference evidence="17" key="1">
    <citation type="journal article" date="2014" name="Int. J. Syst. Evol. Microbiol.">
        <title>Complete genome sequence of Corynebacterium casei LMG S-19264T (=DSM 44701T), isolated from a smear-ripened cheese.</title>
        <authorList>
            <consortium name="US DOE Joint Genome Institute (JGI-PGF)"/>
            <person name="Walter F."/>
            <person name="Albersmeier A."/>
            <person name="Kalinowski J."/>
            <person name="Ruckert C."/>
        </authorList>
    </citation>
    <scope>NUCLEOTIDE SEQUENCE</scope>
    <source>
        <strain evidence="17">CGMCC 4.7308</strain>
    </source>
</reference>
<evidence type="ECO:0000256" key="8">
    <source>
        <dbReference type="ARBA" id="ARBA00022679"/>
    </source>
</evidence>
<keyword evidence="8 14" id="KW-0808">Transferase</keyword>
<dbReference type="EC" id="2.7.1.33" evidence="5 14"/>
<keyword evidence="7 14" id="KW-0963">Cytoplasm</keyword>
<evidence type="ECO:0000256" key="2">
    <source>
        <dbReference type="ARBA" id="ARBA00004496"/>
    </source>
</evidence>
<gene>
    <name evidence="14 17" type="primary">coaA</name>
    <name evidence="17" type="ORF">GCM10011594_31330</name>
</gene>
<feature type="binding site" evidence="14">
    <location>
        <begin position="125"/>
        <end position="132"/>
    </location>
    <ligand>
        <name>ATP</name>
        <dbReference type="ChEBI" id="CHEBI:30616"/>
    </ligand>
</feature>
<dbReference type="CDD" id="cd02025">
    <property type="entry name" value="PanK"/>
    <property type="match status" value="1"/>
</dbReference>
<evidence type="ECO:0000256" key="10">
    <source>
        <dbReference type="ARBA" id="ARBA00022777"/>
    </source>
</evidence>
<evidence type="ECO:0000256" key="6">
    <source>
        <dbReference type="ARBA" id="ARBA00015080"/>
    </source>
</evidence>
<evidence type="ECO:0000256" key="7">
    <source>
        <dbReference type="ARBA" id="ARBA00022490"/>
    </source>
</evidence>
<keyword evidence="12 14" id="KW-0173">Coenzyme A biosynthesis</keyword>
<dbReference type="GO" id="GO:0015937">
    <property type="term" value="P:coenzyme A biosynthetic process"/>
    <property type="evidence" value="ECO:0007669"/>
    <property type="project" value="UniProtKB-UniRule"/>
</dbReference>
<dbReference type="PANTHER" id="PTHR10285">
    <property type="entry name" value="URIDINE KINASE"/>
    <property type="match status" value="1"/>
</dbReference>
<sequence>MALMAREDAGPLLDRVAALIEPGGDTGGDGPRGARRAGVTPWVELARDEWAALAQSTPLPLTGDELARLAGLEDPIDLAEVETVYLPLSRLLNLYVAGTGALHRVTSTFLGERSARTPFVIGVAGSVAVGKSTTARVLRELLARWPDTPKVELVTTDGFLFPNSVLEQRDLMGRKGFPESYDRRALLEFVAAVKSGAPEVRAPKYDHLTYDILPDEQVVVHRPDVLIIEGLNVLQPARPGTDASALAVSDFFDFSIYVDADTADIRQWFVERFLRLRQTAFADPDSFFSRFAAVPDDQAVELAIGFWSAINEVNLVENILPTRGRANLVLTKGPDHSVQRVRLRKL</sequence>
<evidence type="ECO:0000256" key="4">
    <source>
        <dbReference type="ARBA" id="ARBA00006087"/>
    </source>
</evidence>
<dbReference type="AlphaFoldDB" id="A0A917T3P9"/>
<reference evidence="17" key="2">
    <citation type="submission" date="2020-09" db="EMBL/GenBank/DDBJ databases">
        <authorList>
            <person name="Sun Q."/>
            <person name="Zhou Y."/>
        </authorList>
    </citation>
    <scope>NUCLEOTIDE SEQUENCE</scope>
    <source>
        <strain evidence="17">CGMCC 4.7308</strain>
    </source>
</reference>
<dbReference type="InterPro" id="IPR006083">
    <property type="entry name" value="PRK/URK"/>
</dbReference>
<evidence type="ECO:0000256" key="12">
    <source>
        <dbReference type="ARBA" id="ARBA00022993"/>
    </source>
</evidence>
<keyword evidence="11 14" id="KW-0067">ATP-binding</keyword>
<evidence type="ECO:0000256" key="5">
    <source>
        <dbReference type="ARBA" id="ARBA00012102"/>
    </source>
</evidence>
<dbReference type="SUPFAM" id="SSF52540">
    <property type="entry name" value="P-loop containing nucleoside triphosphate hydrolases"/>
    <property type="match status" value="1"/>
</dbReference>
<comment type="subcellular location">
    <subcellularLocation>
        <location evidence="2 14 15">Cytoplasm</location>
    </subcellularLocation>
</comment>
<evidence type="ECO:0000256" key="11">
    <source>
        <dbReference type="ARBA" id="ARBA00022840"/>
    </source>
</evidence>
<evidence type="ECO:0000256" key="15">
    <source>
        <dbReference type="RuleBase" id="RU003530"/>
    </source>
</evidence>
<evidence type="ECO:0000256" key="9">
    <source>
        <dbReference type="ARBA" id="ARBA00022741"/>
    </source>
</evidence>